<evidence type="ECO:0000256" key="5">
    <source>
        <dbReference type="ARBA" id="ARBA00012121"/>
    </source>
</evidence>
<evidence type="ECO:0000256" key="13">
    <source>
        <dbReference type="HAMAP-Rule" id="MF_00065"/>
    </source>
</evidence>
<protein>
    <recommendedName>
        <fullName evidence="5 13">Adenylyl-sulfate kinase</fullName>
        <ecNumber evidence="5 13">2.7.1.25</ecNumber>
    </recommendedName>
    <alternativeName>
        <fullName evidence="11 13">APS kinase</fullName>
    </alternativeName>
    <alternativeName>
        <fullName evidence="12 13">ATP adenosine-5'-phosphosulfate 3'-phosphotransferase</fullName>
    </alternativeName>
    <alternativeName>
        <fullName evidence="10 13">Adenosine-5'-phosphosulfate kinase</fullName>
    </alternativeName>
</protein>
<evidence type="ECO:0000256" key="3">
    <source>
        <dbReference type="ARBA" id="ARBA00004806"/>
    </source>
</evidence>
<evidence type="ECO:0000256" key="1">
    <source>
        <dbReference type="ARBA" id="ARBA00001823"/>
    </source>
</evidence>
<dbReference type="GO" id="GO:0004020">
    <property type="term" value="F:adenylylsulfate kinase activity"/>
    <property type="evidence" value="ECO:0007669"/>
    <property type="project" value="UniProtKB-EC"/>
</dbReference>
<evidence type="ECO:0000256" key="4">
    <source>
        <dbReference type="ARBA" id="ARBA00007008"/>
    </source>
</evidence>
<dbReference type="EC" id="2.7.1.25" evidence="5 13"/>
<dbReference type="CDD" id="cd02027">
    <property type="entry name" value="APSK"/>
    <property type="match status" value="1"/>
</dbReference>
<keyword evidence="7 13" id="KW-0547">Nucleotide-binding</keyword>
<evidence type="ECO:0000259" key="15">
    <source>
        <dbReference type="Pfam" id="PF01583"/>
    </source>
</evidence>
<dbReference type="InterPro" id="IPR027417">
    <property type="entry name" value="P-loop_NTPase"/>
</dbReference>
<comment type="caution">
    <text evidence="16">The sequence shown here is derived from an EMBL/GenBank/DDBJ whole genome shotgun (WGS) entry which is preliminary data.</text>
</comment>
<dbReference type="Proteomes" id="UP001209681">
    <property type="component" value="Unassembled WGS sequence"/>
</dbReference>
<dbReference type="HAMAP" id="MF_00065">
    <property type="entry name" value="Adenylyl_sulf_kinase"/>
    <property type="match status" value="1"/>
</dbReference>
<dbReference type="PANTHER" id="PTHR11055:SF1">
    <property type="entry name" value="PAPS SYNTHETASE, ISOFORM D"/>
    <property type="match status" value="1"/>
</dbReference>
<feature type="binding site" evidence="13">
    <location>
        <begin position="41"/>
        <end position="48"/>
    </location>
    <ligand>
        <name>ATP</name>
        <dbReference type="ChEBI" id="CHEBI:30616"/>
    </ligand>
</feature>
<organism evidence="16 17">
    <name type="scientific">Desulfobotulus pelophilus</name>
    <dbReference type="NCBI Taxonomy" id="2823377"/>
    <lineage>
        <taxon>Bacteria</taxon>
        <taxon>Pseudomonadati</taxon>
        <taxon>Thermodesulfobacteriota</taxon>
        <taxon>Desulfobacteria</taxon>
        <taxon>Desulfobacterales</taxon>
        <taxon>Desulfobacteraceae</taxon>
        <taxon>Desulfobotulus</taxon>
    </lineage>
</organism>
<comment type="similarity">
    <text evidence="4 13 14">Belongs to the APS kinase family.</text>
</comment>
<evidence type="ECO:0000256" key="8">
    <source>
        <dbReference type="ARBA" id="ARBA00022777"/>
    </source>
</evidence>
<sequence>MHRHSEDGFVCPNTVPYRGRVTCNHREALLRQKGLALWFTGLSGSGKSTIAHAVEDKLYNMGKLTYVFDGDNVRHGLCRDLSFSPEGRAENIRRISEMIKLFLDAGIICLSAFISPLKTDRERARTIIDCGRFFEIYVKCPLEVCEERDVKGLYKLAREGKIKNYTGVSAPYDPPENPDLVLETDKVPVDKCIDIVMEFIQDAMKRI</sequence>
<evidence type="ECO:0000256" key="6">
    <source>
        <dbReference type="ARBA" id="ARBA00022679"/>
    </source>
</evidence>
<comment type="catalytic activity">
    <reaction evidence="1 13 14">
        <text>adenosine 5'-phosphosulfate + ATP = 3'-phosphoadenylyl sulfate + ADP + H(+)</text>
        <dbReference type="Rhea" id="RHEA:24152"/>
        <dbReference type="ChEBI" id="CHEBI:15378"/>
        <dbReference type="ChEBI" id="CHEBI:30616"/>
        <dbReference type="ChEBI" id="CHEBI:58243"/>
        <dbReference type="ChEBI" id="CHEBI:58339"/>
        <dbReference type="ChEBI" id="CHEBI:456216"/>
        <dbReference type="EC" id="2.7.1.25"/>
    </reaction>
</comment>
<evidence type="ECO:0000256" key="9">
    <source>
        <dbReference type="ARBA" id="ARBA00022840"/>
    </source>
</evidence>
<evidence type="ECO:0000313" key="16">
    <source>
        <dbReference type="EMBL" id="MCW7755281.1"/>
    </source>
</evidence>
<evidence type="ECO:0000256" key="11">
    <source>
        <dbReference type="ARBA" id="ARBA00031393"/>
    </source>
</evidence>
<name>A0ABT3NDL7_9BACT</name>
<dbReference type="Pfam" id="PF01583">
    <property type="entry name" value="APS_kinase"/>
    <property type="match status" value="1"/>
</dbReference>
<keyword evidence="6 13" id="KW-0808">Transferase</keyword>
<evidence type="ECO:0000256" key="14">
    <source>
        <dbReference type="RuleBase" id="RU004347"/>
    </source>
</evidence>
<evidence type="ECO:0000256" key="12">
    <source>
        <dbReference type="ARBA" id="ARBA00031464"/>
    </source>
</evidence>
<keyword evidence="9 13" id="KW-0067">ATP-binding</keyword>
<comment type="pathway">
    <text evidence="3 13 14">Sulfur metabolism; hydrogen sulfide biosynthesis; sulfite from sulfate: step 2/3.</text>
</comment>
<dbReference type="NCBIfam" id="TIGR00455">
    <property type="entry name" value="apsK"/>
    <property type="match status" value="1"/>
</dbReference>
<evidence type="ECO:0000313" key="17">
    <source>
        <dbReference type="Proteomes" id="UP001209681"/>
    </source>
</evidence>
<dbReference type="EMBL" id="JAPFPW010000028">
    <property type="protein sequence ID" value="MCW7755281.1"/>
    <property type="molecule type" value="Genomic_DNA"/>
</dbReference>
<keyword evidence="17" id="KW-1185">Reference proteome</keyword>
<accession>A0ABT3NDL7</accession>
<evidence type="ECO:0000256" key="10">
    <source>
        <dbReference type="ARBA" id="ARBA00029724"/>
    </source>
</evidence>
<feature type="domain" description="APS kinase" evidence="15">
    <location>
        <begin position="33"/>
        <end position="182"/>
    </location>
</feature>
<comment type="function">
    <text evidence="2 13 14">Catalyzes the synthesis of activated sulfate.</text>
</comment>
<dbReference type="RefSeq" id="WP_265426218.1">
    <property type="nucleotide sequence ID" value="NZ_JAPFPW010000028.1"/>
</dbReference>
<evidence type="ECO:0000256" key="7">
    <source>
        <dbReference type="ARBA" id="ARBA00022741"/>
    </source>
</evidence>
<gene>
    <name evidence="13 16" type="primary">cysC</name>
    <name evidence="16" type="ORF">OOT00_14940</name>
</gene>
<dbReference type="NCBIfam" id="NF003013">
    <property type="entry name" value="PRK03846.1"/>
    <property type="match status" value="1"/>
</dbReference>
<keyword evidence="13" id="KW-0597">Phosphoprotein</keyword>
<dbReference type="InterPro" id="IPR059117">
    <property type="entry name" value="APS_kinase_dom"/>
</dbReference>
<dbReference type="Gene3D" id="3.40.50.300">
    <property type="entry name" value="P-loop containing nucleotide triphosphate hydrolases"/>
    <property type="match status" value="1"/>
</dbReference>
<dbReference type="InterPro" id="IPR002891">
    <property type="entry name" value="APS"/>
</dbReference>
<feature type="active site" description="Phosphoserine intermediate" evidence="13">
    <location>
        <position position="115"/>
    </location>
</feature>
<evidence type="ECO:0000256" key="2">
    <source>
        <dbReference type="ARBA" id="ARBA00002632"/>
    </source>
</evidence>
<keyword evidence="8 13" id="KW-0418">Kinase</keyword>
<dbReference type="PANTHER" id="PTHR11055">
    <property type="entry name" value="BIFUNCTIONAL 3'-PHOSPHOADENOSINE 5'-PHOSPHOSULFATE SYNTHASE"/>
    <property type="match status" value="1"/>
</dbReference>
<reference evidence="16 17" key="1">
    <citation type="submission" date="2022-11" db="EMBL/GenBank/DDBJ databases">
        <title>Desulfobotulus tamanensis H1 sp. nov. - anaerobic, alkaliphilic, sulphate reducing bacterium isolated from terrestrial mud volcano.</title>
        <authorList>
            <person name="Frolova A."/>
            <person name="Merkel A.Y."/>
            <person name="Slobodkin A.I."/>
        </authorList>
    </citation>
    <scope>NUCLEOTIDE SEQUENCE [LARGE SCALE GENOMIC DNA]</scope>
    <source>
        <strain evidence="16 17">H1</strain>
    </source>
</reference>
<dbReference type="SUPFAM" id="SSF52540">
    <property type="entry name" value="P-loop containing nucleoside triphosphate hydrolases"/>
    <property type="match status" value="1"/>
</dbReference>
<proteinExistence type="inferred from homology"/>